<accession>A0A9W4I6L8</accession>
<feature type="region of interest" description="Disordered" evidence="1">
    <location>
        <begin position="64"/>
        <end position="84"/>
    </location>
</feature>
<organism evidence="2 3">
    <name type="scientific">Penicillium salamii</name>
    <dbReference type="NCBI Taxonomy" id="1612424"/>
    <lineage>
        <taxon>Eukaryota</taxon>
        <taxon>Fungi</taxon>
        <taxon>Dikarya</taxon>
        <taxon>Ascomycota</taxon>
        <taxon>Pezizomycotina</taxon>
        <taxon>Eurotiomycetes</taxon>
        <taxon>Eurotiomycetidae</taxon>
        <taxon>Eurotiales</taxon>
        <taxon>Aspergillaceae</taxon>
        <taxon>Penicillium</taxon>
    </lineage>
</organism>
<dbReference type="AlphaFoldDB" id="A0A9W4I6L8"/>
<keyword evidence="3" id="KW-1185">Reference proteome</keyword>
<protein>
    <submittedName>
        <fullName evidence="2">Uncharacterized protein</fullName>
    </submittedName>
</protein>
<reference evidence="2" key="1">
    <citation type="submission" date="2021-07" db="EMBL/GenBank/DDBJ databases">
        <authorList>
            <person name="Branca A.L. A."/>
        </authorList>
    </citation>
    <scope>NUCLEOTIDE SEQUENCE</scope>
</reference>
<name>A0A9W4I6L8_9EURO</name>
<evidence type="ECO:0000313" key="2">
    <source>
        <dbReference type="EMBL" id="CAG8227610.1"/>
    </source>
</evidence>
<gene>
    <name evidence="2" type="ORF">PSALAMII_LOCUS197</name>
</gene>
<dbReference type="Proteomes" id="UP001152649">
    <property type="component" value="Unassembled WGS sequence"/>
</dbReference>
<comment type="caution">
    <text evidence="2">The sequence shown here is derived from an EMBL/GenBank/DDBJ whole genome shotgun (WGS) entry which is preliminary data.</text>
</comment>
<sequence>MSLKRKASFTALPNSPLVPAPSEWNMALDGNTHLHSRTRKRFRDDRPCENVIYQNTLRWIYSAQKQQQPQATTENDTMDSEPTVEPEVVDPRQQTLHHFFKTPQQSSTFRPSRQALAPRANETALAEEESLRYRAFNQLNVAGSASASESNSPGYTQTCADGDMDMDMDVDCASGSDMSNQTPNTWIGGTVWA</sequence>
<dbReference type="EMBL" id="CAJVPG010000011">
    <property type="protein sequence ID" value="CAG8227610.1"/>
    <property type="molecule type" value="Genomic_DNA"/>
</dbReference>
<feature type="region of interest" description="Disordered" evidence="1">
    <location>
        <begin position="1"/>
        <end position="23"/>
    </location>
</feature>
<feature type="compositionally biased region" description="Polar residues" evidence="1">
    <location>
        <begin position="64"/>
        <end position="75"/>
    </location>
</feature>
<evidence type="ECO:0000256" key="1">
    <source>
        <dbReference type="SAM" id="MobiDB-lite"/>
    </source>
</evidence>
<proteinExistence type="predicted"/>
<dbReference type="OrthoDB" id="5336357at2759"/>
<evidence type="ECO:0000313" key="3">
    <source>
        <dbReference type="Proteomes" id="UP001152649"/>
    </source>
</evidence>